<dbReference type="STRING" id="85643.Tmz1t_2085"/>
<feature type="transmembrane region" description="Helical" evidence="1">
    <location>
        <begin position="60"/>
        <end position="79"/>
    </location>
</feature>
<dbReference type="InterPro" id="IPR041119">
    <property type="entry name" value="SLATT_6"/>
</dbReference>
<dbReference type="Pfam" id="PF18169">
    <property type="entry name" value="SLATT_6"/>
    <property type="match status" value="1"/>
</dbReference>
<feature type="transmembrane region" description="Helical" evidence="1">
    <location>
        <begin position="171"/>
        <end position="191"/>
    </location>
</feature>
<evidence type="ECO:0000313" key="3">
    <source>
        <dbReference type="EMBL" id="ACK54826.1"/>
    </source>
</evidence>
<evidence type="ECO:0000313" key="4">
    <source>
        <dbReference type="Proteomes" id="UP000002186"/>
    </source>
</evidence>
<feature type="domain" description="SMODS and SLOG-associating 2TM effector" evidence="2">
    <location>
        <begin position="2"/>
        <end position="179"/>
    </location>
</feature>
<keyword evidence="1" id="KW-0812">Transmembrane</keyword>
<feature type="transmembrane region" description="Helical" evidence="1">
    <location>
        <begin position="35"/>
        <end position="54"/>
    </location>
</feature>
<gene>
    <name evidence="3" type="ordered locus">Tmz1t_2085</name>
</gene>
<organism evidence="3 4">
    <name type="scientific">Thauera aminoaromatica</name>
    <dbReference type="NCBI Taxonomy" id="164330"/>
    <lineage>
        <taxon>Bacteria</taxon>
        <taxon>Pseudomonadati</taxon>
        <taxon>Pseudomonadota</taxon>
        <taxon>Betaproteobacteria</taxon>
        <taxon>Rhodocyclales</taxon>
        <taxon>Zoogloeaceae</taxon>
        <taxon>Thauera</taxon>
    </lineage>
</organism>
<dbReference type="RefSeq" id="WP_012585348.1">
    <property type="nucleotide sequence ID" value="NC_011662.2"/>
</dbReference>
<dbReference type="AlphaFoldDB" id="C4ZPI0"/>
<protein>
    <recommendedName>
        <fullName evidence="2">SMODS and SLOG-associating 2TM effector domain-containing protein</fullName>
    </recommendedName>
</protein>
<sequence length="203" mass="22859">MMNKENLLKVIADSGYNIGFGAKKNFATFDIVEKAPGWLGFLSLIVGIYALFVPELATNHISAAMVVFGITTLYISFYLPDKERYEKAGIELTGGFHRLRALYYEVRSLPDGADFTKQVAEHDAIVRASLNSTVSKQIFLSDWYAHFKFFWQQQTDWLDEQKHFKLLRDKLPLSFSLTVLLALAGAGGWGYCNGLPTPCAIFQ</sequence>
<keyword evidence="1" id="KW-0472">Membrane</keyword>
<dbReference type="eggNOG" id="ENOG502ZSUK">
    <property type="taxonomic scope" value="Bacteria"/>
</dbReference>
<reference evidence="4" key="1">
    <citation type="submission" date="2009-05" db="EMBL/GenBank/DDBJ databases">
        <title>Complete sequence of chromosome of Thauera sp. MZ1T.</title>
        <authorList>
            <consortium name="US DOE Joint Genome Institute"/>
            <person name="Lucas S."/>
            <person name="Copeland A."/>
            <person name="Lapidus A."/>
            <person name="Glavina del Rio T."/>
            <person name="Dalin E."/>
            <person name="Tice H."/>
            <person name="Bruce D."/>
            <person name="Goodwin L."/>
            <person name="Pitluck S."/>
            <person name="Sims D."/>
            <person name="Brettin T."/>
            <person name="Detter J.C."/>
            <person name="Han C."/>
            <person name="Larimer F."/>
            <person name="Land M."/>
            <person name="Hauser L."/>
            <person name="Kyrpides N."/>
            <person name="Mikhailova N."/>
            <person name="Sayler G.S."/>
        </authorList>
    </citation>
    <scope>NUCLEOTIDE SEQUENCE [LARGE SCALE GENOMIC DNA]</scope>
    <source>
        <strain evidence="4">MZ1T</strain>
    </source>
</reference>
<reference evidence="3 4" key="2">
    <citation type="journal article" date="2012" name="Stand. Genomic Sci.">
        <title>Complete genome sequence of Thauera aminoaromatica strain MZ1T.</title>
        <authorList>
            <person name="Jiang K."/>
            <person name="Sanseverino J."/>
            <person name="Chauhan A."/>
            <person name="Lucas S."/>
            <person name="Copeland A."/>
            <person name="Lapidus A."/>
            <person name="Del Rio T.G."/>
            <person name="Dalin E."/>
            <person name="Tice H."/>
            <person name="Bruce D."/>
            <person name="Goodwin L."/>
            <person name="Pitluck S."/>
            <person name="Sims D."/>
            <person name="Brettin T."/>
            <person name="Detter J.C."/>
            <person name="Han C."/>
            <person name="Chang Y.J."/>
            <person name="Larimer F."/>
            <person name="Land M."/>
            <person name="Hauser L."/>
            <person name="Kyrpides N.C."/>
            <person name="Mikhailova N."/>
            <person name="Moser S."/>
            <person name="Jegier P."/>
            <person name="Close D."/>
            <person name="Debruyn J.M."/>
            <person name="Wang Y."/>
            <person name="Layton A.C."/>
            <person name="Allen M.S."/>
            <person name="Sayler G.S."/>
        </authorList>
    </citation>
    <scope>NUCLEOTIDE SEQUENCE [LARGE SCALE GENOMIC DNA]</scope>
    <source>
        <strain evidence="3 4">MZ1T</strain>
    </source>
</reference>
<evidence type="ECO:0000259" key="2">
    <source>
        <dbReference type="Pfam" id="PF18169"/>
    </source>
</evidence>
<evidence type="ECO:0000256" key="1">
    <source>
        <dbReference type="SAM" id="Phobius"/>
    </source>
</evidence>
<proteinExistence type="predicted"/>
<dbReference type="EMBL" id="CP001281">
    <property type="protein sequence ID" value="ACK54826.1"/>
    <property type="molecule type" value="Genomic_DNA"/>
</dbReference>
<dbReference type="KEGG" id="tmz:Tmz1t_2085"/>
<keyword evidence="1" id="KW-1133">Transmembrane helix</keyword>
<accession>C4ZPI0</accession>
<keyword evidence="4" id="KW-1185">Reference proteome</keyword>
<dbReference type="HOGENOM" id="CLU_1363744_0_0_4"/>
<dbReference type="Proteomes" id="UP000002186">
    <property type="component" value="Chromosome"/>
</dbReference>
<dbReference type="NCBIfam" id="NF033630">
    <property type="entry name" value="SLATT_6"/>
    <property type="match status" value="1"/>
</dbReference>
<name>C4ZPI0_THASP</name>